<keyword evidence="2" id="KW-1185">Reference proteome</keyword>
<name>A0ACC5QX77_9HYPH</name>
<sequence>MFYIRSMLIHGTPLQIPFSGGTESEPAFWYWHGASGRRYIHSVYSPDKCPPLPGAVFLAVRRFGTLRTVLGAGRFAGLWDINLATGDAAHWRDLGANEIHVHLLGRTDEEARAIAADLKAALKDGTAKPVNEPVKLAA</sequence>
<accession>A0ACC5QX77</accession>
<dbReference type="EMBL" id="JAENHL010000003">
    <property type="protein sequence ID" value="MBK1864831.1"/>
    <property type="molecule type" value="Genomic_DNA"/>
</dbReference>
<evidence type="ECO:0000313" key="1">
    <source>
        <dbReference type="EMBL" id="MBK1864831.1"/>
    </source>
</evidence>
<gene>
    <name evidence="1" type="ORF">JHL16_00570</name>
</gene>
<organism evidence="1 2">
    <name type="scientific">Taklimakanibacter albus</name>
    <dbReference type="NCBI Taxonomy" id="2800327"/>
    <lineage>
        <taxon>Bacteria</taxon>
        <taxon>Pseudomonadati</taxon>
        <taxon>Pseudomonadota</taxon>
        <taxon>Alphaproteobacteria</taxon>
        <taxon>Hyphomicrobiales</taxon>
        <taxon>Aestuariivirgaceae</taxon>
        <taxon>Taklimakanibacter</taxon>
    </lineage>
</organism>
<reference evidence="1" key="1">
    <citation type="submission" date="2021-01" db="EMBL/GenBank/DDBJ databases">
        <authorList>
            <person name="Sun Q."/>
        </authorList>
    </citation>
    <scope>NUCLEOTIDE SEQUENCE</scope>
    <source>
        <strain evidence="1">YIM B02566</strain>
    </source>
</reference>
<protein>
    <submittedName>
        <fullName evidence="1">Uncharacterized protein</fullName>
    </submittedName>
</protein>
<comment type="caution">
    <text evidence="1">The sequence shown here is derived from an EMBL/GenBank/DDBJ whole genome shotgun (WGS) entry which is preliminary data.</text>
</comment>
<proteinExistence type="predicted"/>
<dbReference type="Proteomes" id="UP000616151">
    <property type="component" value="Unassembled WGS sequence"/>
</dbReference>
<evidence type="ECO:0000313" key="2">
    <source>
        <dbReference type="Proteomes" id="UP000616151"/>
    </source>
</evidence>